<sequence>MRSSAVIVLALSAAAMPAIAAPFNSQNYPRESTSYADLIAREAMLEGIAARAVDQGSEAFGWFSIAEDGLKVLDHVHSHEENKKKKKQKQQKKKGKHHRRYDPGEHDEHGKREIADIFSRDVFEELAARTVPQGSEALGWFSIAKDGIEALSHIHSHEENKKKKKEQKKGKGKHRRRIADDDFDLDEHDKRELYDILSRAA</sequence>
<keyword evidence="2" id="KW-0732">Signal</keyword>
<feature type="compositionally biased region" description="Basic residues" evidence="1">
    <location>
        <begin position="84"/>
        <end position="100"/>
    </location>
</feature>
<proteinExistence type="predicted"/>
<organism evidence="3 4">
    <name type="scientific">Postia placenta MAD-698-R-SB12</name>
    <dbReference type="NCBI Taxonomy" id="670580"/>
    <lineage>
        <taxon>Eukaryota</taxon>
        <taxon>Fungi</taxon>
        <taxon>Dikarya</taxon>
        <taxon>Basidiomycota</taxon>
        <taxon>Agaricomycotina</taxon>
        <taxon>Agaricomycetes</taxon>
        <taxon>Polyporales</taxon>
        <taxon>Adustoporiaceae</taxon>
        <taxon>Rhodonia</taxon>
    </lineage>
</organism>
<feature type="signal peptide" evidence="2">
    <location>
        <begin position="1"/>
        <end position="20"/>
    </location>
</feature>
<evidence type="ECO:0000256" key="1">
    <source>
        <dbReference type="SAM" id="MobiDB-lite"/>
    </source>
</evidence>
<feature type="region of interest" description="Disordered" evidence="1">
    <location>
        <begin position="156"/>
        <end position="182"/>
    </location>
</feature>
<feature type="region of interest" description="Disordered" evidence="1">
    <location>
        <begin position="77"/>
        <end position="112"/>
    </location>
</feature>
<evidence type="ECO:0000256" key="2">
    <source>
        <dbReference type="SAM" id="SignalP"/>
    </source>
</evidence>
<gene>
    <name evidence="3" type="ORF">POSPLADRAFT_1038376</name>
</gene>
<evidence type="ECO:0000313" key="4">
    <source>
        <dbReference type="Proteomes" id="UP000194127"/>
    </source>
</evidence>
<feature type="compositionally biased region" description="Basic and acidic residues" evidence="1">
    <location>
        <begin position="101"/>
        <end position="112"/>
    </location>
</feature>
<dbReference type="GeneID" id="36322330"/>
<dbReference type="EMBL" id="KZ110592">
    <property type="protein sequence ID" value="OSX65759.1"/>
    <property type="molecule type" value="Genomic_DNA"/>
</dbReference>
<keyword evidence="4" id="KW-1185">Reference proteome</keyword>
<feature type="chain" id="PRO_5010879570" evidence="2">
    <location>
        <begin position="21"/>
        <end position="201"/>
    </location>
</feature>
<accession>A0A1X6NAU0</accession>
<evidence type="ECO:0000313" key="3">
    <source>
        <dbReference type="EMBL" id="OSX65759.1"/>
    </source>
</evidence>
<feature type="compositionally biased region" description="Basic residues" evidence="1">
    <location>
        <begin position="162"/>
        <end position="177"/>
    </location>
</feature>
<reference evidence="3 4" key="1">
    <citation type="submission" date="2017-04" db="EMBL/GenBank/DDBJ databases">
        <title>Genome Sequence of the Model Brown-Rot Fungus Postia placenta SB12.</title>
        <authorList>
            <consortium name="DOE Joint Genome Institute"/>
            <person name="Gaskell J."/>
            <person name="Kersten P."/>
            <person name="Larrondo L.F."/>
            <person name="Canessa P."/>
            <person name="Martinez D."/>
            <person name="Hibbett D."/>
            <person name="Schmoll M."/>
            <person name="Kubicek C.P."/>
            <person name="Martinez A.T."/>
            <person name="Yadav J."/>
            <person name="Master E."/>
            <person name="Magnuson J.K."/>
            <person name="James T."/>
            <person name="Yaver D."/>
            <person name="Berka R."/>
            <person name="Labutti K."/>
            <person name="Lipzen A."/>
            <person name="Aerts A."/>
            <person name="Barry K."/>
            <person name="Henrissat B."/>
            <person name="Blanchette R."/>
            <person name="Grigoriev I."/>
            <person name="Cullen D."/>
        </authorList>
    </citation>
    <scope>NUCLEOTIDE SEQUENCE [LARGE SCALE GENOMIC DNA]</scope>
    <source>
        <strain evidence="3 4">MAD-698-R-SB12</strain>
    </source>
</reference>
<dbReference type="RefSeq" id="XP_024342553.1">
    <property type="nucleotide sequence ID" value="XM_024477380.1"/>
</dbReference>
<dbReference type="Proteomes" id="UP000194127">
    <property type="component" value="Unassembled WGS sequence"/>
</dbReference>
<protein>
    <submittedName>
        <fullName evidence="3">Uncharacterized protein</fullName>
    </submittedName>
</protein>
<dbReference type="AlphaFoldDB" id="A0A1X6NAU0"/>
<name>A0A1X6NAU0_9APHY</name>